<accession>A0A1A8X3H2</accession>
<name>A0A1A8X3H2_PLAOA</name>
<evidence type="ECO:0000313" key="2">
    <source>
        <dbReference type="EMBL" id="SBS99790.1"/>
    </source>
</evidence>
<organism evidence="2 3">
    <name type="scientific">Plasmodium ovale curtisi</name>
    <dbReference type="NCBI Taxonomy" id="864141"/>
    <lineage>
        <taxon>Eukaryota</taxon>
        <taxon>Sar</taxon>
        <taxon>Alveolata</taxon>
        <taxon>Apicomplexa</taxon>
        <taxon>Aconoidasida</taxon>
        <taxon>Haemosporida</taxon>
        <taxon>Plasmodiidae</taxon>
        <taxon>Plasmodium</taxon>
        <taxon>Plasmodium (Plasmodium)</taxon>
    </lineage>
</organism>
<protein>
    <submittedName>
        <fullName evidence="2">Uncharacterized protein</fullName>
    </submittedName>
</protein>
<dbReference type="Proteomes" id="UP000078546">
    <property type="component" value="Unassembled WGS sequence"/>
</dbReference>
<feature type="compositionally biased region" description="Basic and acidic residues" evidence="1">
    <location>
        <begin position="191"/>
        <end position="218"/>
    </location>
</feature>
<gene>
    <name evidence="2" type="ORF">POVCU1_055060</name>
</gene>
<dbReference type="AlphaFoldDB" id="A0A1A8X3H2"/>
<feature type="region of interest" description="Disordered" evidence="1">
    <location>
        <begin position="190"/>
        <end position="218"/>
    </location>
</feature>
<sequence>MQLPSFALLWLRGGNEPHYWLVEEKERFPFFFLGSYFKILLHFEKLNKENMHILMQLITPELSPCAVQGIFLRCLILYIMIYIHRKLFDFHSVDGKKLSTHNCFCIPLFTFPHFVNMSKTNAFPSLQALFYTYIAKRLTHLLTPTTSELPVCERFLHNRDIRAFSPSKELCSGGLVLCYGVFLRTRKKNKRGEEKGIRREPQNGGRGNEEIFHSEGNN</sequence>
<evidence type="ECO:0000256" key="1">
    <source>
        <dbReference type="SAM" id="MobiDB-lite"/>
    </source>
</evidence>
<evidence type="ECO:0000313" key="3">
    <source>
        <dbReference type="Proteomes" id="UP000078546"/>
    </source>
</evidence>
<proteinExistence type="predicted"/>
<dbReference type="EMBL" id="FLQV01001516">
    <property type="protein sequence ID" value="SBS99790.1"/>
    <property type="molecule type" value="Genomic_DNA"/>
</dbReference>
<reference evidence="3" key="1">
    <citation type="submission" date="2016-05" db="EMBL/GenBank/DDBJ databases">
        <authorList>
            <person name="Naeem Raeece"/>
        </authorList>
    </citation>
    <scope>NUCLEOTIDE SEQUENCE [LARGE SCALE GENOMIC DNA]</scope>
</reference>